<evidence type="ECO:0000256" key="9">
    <source>
        <dbReference type="PROSITE-ProRule" id="PRU00560"/>
    </source>
</evidence>
<dbReference type="RefSeq" id="WP_210096650.1">
    <property type="nucleotide sequence ID" value="NZ_BAAAIO010000001.1"/>
</dbReference>
<dbReference type="InterPro" id="IPR014017">
    <property type="entry name" value="DNA_helicase_UvrD-like_C"/>
</dbReference>
<comment type="catalytic activity">
    <reaction evidence="8">
        <text>ATP + H2O = ADP + phosphate + H(+)</text>
        <dbReference type="Rhea" id="RHEA:13065"/>
        <dbReference type="ChEBI" id="CHEBI:15377"/>
        <dbReference type="ChEBI" id="CHEBI:15378"/>
        <dbReference type="ChEBI" id="CHEBI:30616"/>
        <dbReference type="ChEBI" id="CHEBI:43474"/>
        <dbReference type="ChEBI" id="CHEBI:456216"/>
        <dbReference type="EC" id="5.6.2.4"/>
    </reaction>
</comment>
<dbReference type="EMBL" id="JAGIOA010000001">
    <property type="protein sequence ID" value="MBP2377282.1"/>
    <property type="molecule type" value="Genomic_DNA"/>
</dbReference>
<dbReference type="InterPro" id="IPR000212">
    <property type="entry name" value="DNA_helicase_UvrD/REP"/>
</dbReference>
<evidence type="ECO:0000256" key="8">
    <source>
        <dbReference type="ARBA" id="ARBA00048988"/>
    </source>
</evidence>
<organism evidence="12 13">
    <name type="scientific">Microbacterium phyllosphaerae</name>
    <dbReference type="NCBI Taxonomy" id="124798"/>
    <lineage>
        <taxon>Bacteria</taxon>
        <taxon>Bacillati</taxon>
        <taxon>Actinomycetota</taxon>
        <taxon>Actinomycetes</taxon>
        <taxon>Micrococcales</taxon>
        <taxon>Microbacteriaceae</taxon>
        <taxon>Microbacterium</taxon>
    </lineage>
</organism>
<feature type="binding site" evidence="9">
    <location>
        <begin position="281"/>
        <end position="288"/>
    </location>
    <ligand>
        <name>ATP</name>
        <dbReference type="ChEBI" id="CHEBI:30616"/>
    </ligand>
</feature>
<comment type="caution">
    <text evidence="12">The sequence shown here is derived from an EMBL/GenBank/DDBJ whole genome shotgun (WGS) entry which is preliminary data.</text>
</comment>
<keyword evidence="3 9" id="KW-0347">Helicase</keyword>
<keyword evidence="4 9" id="KW-0067">ATP-binding</keyword>
<dbReference type="GO" id="GO:0004386">
    <property type="term" value="F:helicase activity"/>
    <property type="evidence" value="ECO:0007669"/>
    <property type="project" value="UniProtKB-KW"/>
</dbReference>
<evidence type="ECO:0000259" key="11">
    <source>
        <dbReference type="PROSITE" id="PS51198"/>
    </source>
</evidence>
<protein>
    <recommendedName>
        <fullName evidence="7">DNA 3'-5' helicase</fullName>
        <ecNumber evidence="7">5.6.2.4</ecNumber>
    </recommendedName>
</protein>
<evidence type="ECO:0000256" key="1">
    <source>
        <dbReference type="ARBA" id="ARBA00022741"/>
    </source>
</evidence>
<name>A0ABS4WM58_9MICO</name>
<dbReference type="InterPro" id="IPR027417">
    <property type="entry name" value="P-loop_NTPase"/>
</dbReference>
<evidence type="ECO:0000256" key="7">
    <source>
        <dbReference type="ARBA" id="ARBA00034808"/>
    </source>
</evidence>
<dbReference type="PROSITE" id="PS51198">
    <property type="entry name" value="UVRD_HELICASE_ATP_BIND"/>
    <property type="match status" value="1"/>
</dbReference>
<dbReference type="SUPFAM" id="SSF52540">
    <property type="entry name" value="P-loop containing nucleoside triphosphate hydrolases"/>
    <property type="match status" value="1"/>
</dbReference>
<accession>A0ABS4WM58</accession>
<evidence type="ECO:0000256" key="3">
    <source>
        <dbReference type="ARBA" id="ARBA00022806"/>
    </source>
</evidence>
<reference evidence="12 13" key="1">
    <citation type="submission" date="2021-03" db="EMBL/GenBank/DDBJ databases">
        <title>Sequencing the genomes of 1000 actinobacteria strains.</title>
        <authorList>
            <person name="Klenk H.-P."/>
        </authorList>
    </citation>
    <scope>NUCLEOTIDE SEQUENCE [LARGE SCALE GENOMIC DNA]</scope>
    <source>
        <strain evidence="12 13">DSM 13468</strain>
    </source>
</reference>
<keyword evidence="5" id="KW-0413">Isomerase</keyword>
<dbReference type="Pfam" id="PF13361">
    <property type="entry name" value="UvrD_C"/>
    <property type="match status" value="1"/>
</dbReference>
<dbReference type="InterPro" id="IPR014016">
    <property type="entry name" value="UvrD-like_ATP-bd"/>
</dbReference>
<feature type="region of interest" description="Disordered" evidence="10">
    <location>
        <begin position="578"/>
        <end position="600"/>
    </location>
</feature>
<dbReference type="EC" id="5.6.2.4" evidence="7"/>
<evidence type="ECO:0000313" key="12">
    <source>
        <dbReference type="EMBL" id="MBP2377282.1"/>
    </source>
</evidence>
<evidence type="ECO:0000256" key="6">
    <source>
        <dbReference type="ARBA" id="ARBA00034617"/>
    </source>
</evidence>
<feature type="domain" description="UvrD-like helicase ATP-binding" evidence="11">
    <location>
        <begin position="260"/>
        <end position="584"/>
    </location>
</feature>
<evidence type="ECO:0000256" key="10">
    <source>
        <dbReference type="SAM" id="MobiDB-lite"/>
    </source>
</evidence>
<dbReference type="Gene3D" id="3.40.50.300">
    <property type="entry name" value="P-loop containing nucleotide triphosphate hydrolases"/>
    <property type="match status" value="2"/>
</dbReference>
<dbReference type="PANTHER" id="PTHR11070:SF45">
    <property type="entry name" value="DNA 3'-5' HELICASE"/>
    <property type="match status" value="1"/>
</dbReference>
<keyword evidence="13" id="KW-1185">Reference proteome</keyword>
<evidence type="ECO:0000256" key="2">
    <source>
        <dbReference type="ARBA" id="ARBA00022801"/>
    </source>
</evidence>
<evidence type="ECO:0000256" key="4">
    <source>
        <dbReference type="ARBA" id="ARBA00022840"/>
    </source>
</evidence>
<dbReference type="Pfam" id="PF00580">
    <property type="entry name" value="UvrD-helicase"/>
    <property type="match status" value="1"/>
</dbReference>
<gene>
    <name evidence="12" type="ORF">JOF42_000777</name>
</gene>
<comment type="catalytic activity">
    <reaction evidence="6">
        <text>Couples ATP hydrolysis with the unwinding of duplex DNA by translocating in the 3'-5' direction.</text>
        <dbReference type="EC" id="5.6.2.4"/>
    </reaction>
</comment>
<keyword evidence="2 9" id="KW-0378">Hydrolase</keyword>
<evidence type="ECO:0000313" key="13">
    <source>
        <dbReference type="Proteomes" id="UP000703720"/>
    </source>
</evidence>
<proteinExistence type="predicted"/>
<dbReference type="Proteomes" id="UP000703720">
    <property type="component" value="Unassembled WGS sequence"/>
</dbReference>
<keyword evidence="1 9" id="KW-0547">Nucleotide-binding</keyword>
<sequence length="736" mass="80494">MPTIVWGAAKDPKHDQAVKAKIYTFLGKLSDDDTVPGLHIEPMQKPRDARARTGRVDIHWRAVLFKLEPAGDEPVYVYAGTWHHDEAIKRARTTTLSMNPVNGLAVLRQELDTADEIEAQAPAAAAPIADEAPAQTTALLADLGFFVTDLTEEFGFDQETAEAAFRVPDEEALLDFATGLDTAWQADVLVAMGAGTALHLIKEELKLDQPVIIDAGADDDTKLVEALRHPAAQMQFTFIDDTEELRRVIEGGDFGAWRVFLHPEQREYAERPRNGSFRLTGGAGTGKTVVLLHRARHLARKDPHARIVLTTFTRALAENLRRDLERLDPDLPFAAKLGEPGILVRGVDQIASDVRTTAGGSAFGDASLAVVGSSRDSMASAAEIDWKSAIQEVGGDLPIALRSEAFLDGEYTQVVLPHRIHELDDYLLVRRPGRGVALDRGRRAAVWAVIEQARKNHRIAGALSFAEVAAISAEWLKSNGQTLADHVLIDEAQDLVPSKWQLLRALVAEGPDDLFIADDTHQRIYGQPTVLKRYGIAVQGRSRRLTLNYRTTLENLRYAMEILSGVEYSDAEAEDVTTAGYRSSRSGPKPVTRPSKSDASQFDAIADDVKRWIAEGVKPETIAILSSSNTSSKKVQQGLGQRDVAVALLNSPRITGGQPVAMTMHNAKGMEFSRVVLFDVSDGSFPPAVAYKGVPDEEKPDLDKRFRSLLYVAASRARDELVVTWKGAPSALLLGE</sequence>
<evidence type="ECO:0000256" key="5">
    <source>
        <dbReference type="ARBA" id="ARBA00023235"/>
    </source>
</evidence>
<dbReference type="PANTHER" id="PTHR11070">
    <property type="entry name" value="UVRD / RECB / PCRA DNA HELICASE FAMILY MEMBER"/>
    <property type="match status" value="1"/>
</dbReference>